<name>A0ABD1LRZ1_9FABA</name>
<dbReference type="EMBL" id="JBGMDY010000008">
    <property type="protein sequence ID" value="KAL2326258.1"/>
    <property type="molecule type" value="Genomic_DNA"/>
</dbReference>
<evidence type="ECO:0000313" key="2">
    <source>
        <dbReference type="Proteomes" id="UP001603857"/>
    </source>
</evidence>
<evidence type="ECO:0000313" key="1">
    <source>
        <dbReference type="EMBL" id="KAL2326258.1"/>
    </source>
</evidence>
<accession>A0ABD1LRZ1</accession>
<proteinExistence type="predicted"/>
<comment type="caution">
    <text evidence="1">The sequence shown here is derived from an EMBL/GenBank/DDBJ whole genome shotgun (WGS) entry which is preliminary data.</text>
</comment>
<protein>
    <submittedName>
        <fullName evidence="1">Uncharacterized protein</fullName>
    </submittedName>
</protein>
<reference evidence="1 2" key="1">
    <citation type="submission" date="2024-08" db="EMBL/GenBank/DDBJ databases">
        <title>Insights into the chromosomal genome structure of Flemingia macrophylla.</title>
        <authorList>
            <person name="Ding Y."/>
            <person name="Zhao Y."/>
            <person name="Bi W."/>
            <person name="Wu M."/>
            <person name="Zhao G."/>
            <person name="Gong Y."/>
            <person name="Li W."/>
            <person name="Zhang P."/>
        </authorList>
    </citation>
    <scope>NUCLEOTIDE SEQUENCE [LARGE SCALE GENOMIC DNA]</scope>
    <source>
        <strain evidence="1">DYQJB</strain>
        <tissue evidence="1">Leaf</tissue>
    </source>
</reference>
<organism evidence="1 2">
    <name type="scientific">Flemingia macrophylla</name>
    <dbReference type="NCBI Taxonomy" id="520843"/>
    <lineage>
        <taxon>Eukaryota</taxon>
        <taxon>Viridiplantae</taxon>
        <taxon>Streptophyta</taxon>
        <taxon>Embryophyta</taxon>
        <taxon>Tracheophyta</taxon>
        <taxon>Spermatophyta</taxon>
        <taxon>Magnoliopsida</taxon>
        <taxon>eudicotyledons</taxon>
        <taxon>Gunneridae</taxon>
        <taxon>Pentapetalae</taxon>
        <taxon>rosids</taxon>
        <taxon>fabids</taxon>
        <taxon>Fabales</taxon>
        <taxon>Fabaceae</taxon>
        <taxon>Papilionoideae</taxon>
        <taxon>50 kb inversion clade</taxon>
        <taxon>NPAAA clade</taxon>
        <taxon>indigoferoid/millettioid clade</taxon>
        <taxon>Phaseoleae</taxon>
        <taxon>Flemingia</taxon>
    </lineage>
</organism>
<gene>
    <name evidence="1" type="ORF">Fmac_025316</name>
</gene>
<sequence>MPVLETLGGALFGAVLQVLFDRLDSRQVLDYFCGRKLDEKLLRKLKVHDDDAQVQKFRHPLREGYSVSRRHGALFEIDLYTEAKTGALDVNMAAADEYDKSCFSNLPSITPLDSPVDVAQDLFPRFFDVDLNNDSSISAKENDHFSDEMNEVSPTAISVAANEHIEPSSYQLNDVAVASPLKVDVNVHSKKTKCLNELNQGSSNKREAVVNQQPNETNLTLKYLKKKIKIEKC</sequence>
<dbReference type="AlphaFoldDB" id="A0ABD1LRZ1"/>
<dbReference type="Proteomes" id="UP001603857">
    <property type="component" value="Unassembled WGS sequence"/>
</dbReference>
<keyword evidence="2" id="KW-1185">Reference proteome</keyword>